<sequence length="189" mass="21401">MKFRSITTIFLIIILYILIVHPDVGLSKRSTKKKKSKKSYGKKSYKQKYIKIKSSPCKLSGFVKIIPKYNPDELYGIITFNEVIVDNKYKNTQIEGMFTTPFGLAGLKTNEGNYIYTAELYHENKIHDITEPMFNGATELVTKVPKLTNFTICGKNSIIGKTMVIKKGEEEIAVSQISGLESFLSNINN</sequence>
<accession>A0A397U560</accession>
<evidence type="ECO:0000313" key="2">
    <source>
        <dbReference type="EMBL" id="RIB04781.1"/>
    </source>
</evidence>
<proteinExistence type="predicted"/>
<comment type="caution">
    <text evidence="2">The sequence shown here is derived from an EMBL/GenBank/DDBJ whole genome shotgun (WGS) entry which is preliminary data.</text>
</comment>
<dbReference type="Proteomes" id="UP000266673">
    <property type="component" value="Unassembled WGS sequence"/>
</dbReference>
<name>A0A397U560_9GLOM</name>
<dbReference type="AlphaFoldDB" id="A0A397U560"/>
<keyword evidence="1" id="KW-0812">Transmembrane</keyword>
<protein>
    <submittedName>
        <fullName evidence="2">Uncharacterized protein</fullName>
    </submittedName>
</protein>
<evidence type="ECO:0000256" key="1">
    <source>
        <dbReference type="SAM" id="Phobius"/>
    </source>
</evidence>
<evidence type="ECO:0000313" key="3">
    <source>
        <dbReference type="Proteomes" id="UP000266673"/>
    </source>
</evidence>
<feature type="transmembrane region" description="Helical" evidence="1">
    <location>
        <begin position="6"/>
        <end position="26"/>
    </location>
</feature>
<organism evidence="2 3">
    <name type="scientific">Gigaspora rosea</name>
    <dbReference type="NCBI Taxonomy" id="44941"/>
    <lineage>
        <taxon>Eukaryota</taxon>
        <taxon>Fungi</taxon>
        <taxon>Fungi incertae sedis</taxon>
        <taxon>Mucoromycota</taxon>
        <taxon>Glomeromycotina</taxon>
        <taxon>Glomeromycetes</taxon>
        <taxon>Diversisporales</taxon>
        <taxon>Gigasporaceae</taxon>
        <taxon>Gigaspora</taxon>
    </lineage>
</organism>
<reference evidence="2 3" key="1">
    <citation type="submission" date="2018-06" db="EMBL/GenBank/DDBJ databases">
        <title>Comparative genomics reveals the genomic features of Rhizophagus irregularis, R. cerebriforme, R. diaphanum and Gigaspora rosea, and their symbiotic lifestyle signature.</title>
        <authorList>
            <person name="Morin E."/>
            <person name="San Clemente H."/>
            <person name="Chen E.C.H."/>
            <person name="De La Providencia I."/>
            <person name="Hainaut M."/>
            <person name="Kuo A."/>
            <person name="Kohler A."/>
            <person name="Murat C."/>
            <person name="Tang N."/>
            <person name="Roy S."/>
            <person name="Loubradou J."/>
            <person name="Henrissat B."/>
            <person name="Grigoriev I.V."/>
            <person name="Corradi N."/>
            <person name="Roux C."/>
            <person name="Martin F.M."/>
        </authorList>
    </citation>
    <scope>NUCLEOTIDE SEQUENCE [LARGE SCALE GENOMIC DNA]</scope>
    <source>
        <strain evidence="2 3">DAOM 194757</strain>
    </source>
</reference>
<dbReference type="EMBL" id="QKWP01002110">
    <property type="protein sequence ID" value="RIB04781.1"/>
    <property type="molecule type" value="Genomic_DNA"/>
</dbReference>
<gene>
    <name evidence="2" type="ORF">C2G38_2221420</name>
</gene>
<dbReference type="OrthoDB" id="2345166at2759"/>
<keyword evidence="1" id="KW-0472">Membrane</keyword>
<keyword evidence="1" id="KW-1133">Transmembrane helix</keyword>
<keyword evidence="3" id="KW-1185">Reference proteome</keyword>